<name>A0A060ZQH9_9ACTN</name>
<evidence type="ECO:0000256" key="1">
    <source>
        <dbReference type="SAM" id="MobiDB-lite"/>
    </source>
</evidence>
<dbReference type="HOGENOM" id="CLU_2774179_0_0_11"/>
<dbReference type="EMBL" id="LK022848">
    <property type="protein sequence ID" value="CDR08106.1"/>
    <property type="molecule type" value="Genomic_DNA"/>
</dbReference>
<dbReference type="GeneID" id="32473319"/>
<gene>
    <name evidence="2" type="ORF">SIRAN4797</name>
</gene>
<organism evidence="2">
    <name type="scientific">Streptomyces iranensis</name>
    <dbReference type="NCBI Taxonomy" id="576784"/>
    <lineage>
        <taxon>Bacteria</taxon>
        <taxon>Bacillati</taxon>
        <taxon>Actinomycetota</taxon>
        <taxon>Actinomycetes</taxon>
        <taxon>Kitasatosporales</taxon>
        <taxon>Streptomycetaceae</taxon>
        <taxon>Streptomyces</taxon>
        <taxon>Streptomyces violaceusniger group</taxon>
    </lineage>
</organism>
<dbReference type="AlphaFoldDB" id="A0A060ZQH9"/>
<evidence type="ECO:0000313" key="2">
    <source>
        <dbReference type="EMBL" id="CDR08106.1"/>
    </source>
</evidence>
<sequence length="69" mass="7249">MFAGAAADDEDLHGRHPIAWGDGRCAAGAAARFGREPRASPCAVSGATLLGEEWAVLYPMGQPLRAEIR</sequence>
<feature type="region of interest" description="Disordered" evidence="1">
    <location>
        <begin position="1"/>
        <end position="20"/>
    </location>
</feature>
<protein>
    <submittedName>
        <fullName evidence="2">Uncharacterized protein</fullName>
    </submittedName>
</protein>
<reference evidence="2" key="1">
    <citation type="submission" date="2014-05" db="EMBL/GenBank/DDBJ databases">
        <authorList>
            <person name="Horn Fabian"/>
        </authorList>
    </citation>
    <scope>NUCLEOTIDE SEQUENCE</scope>
</reference>
<accession>A0A060ZQH9</accession>
<proteinExistence type="predicted"/>